<evidence type="ECO:0000256" key="10">
    <source>
        <dbReference type="ARBA" id="ARBA00023152"/>
    </source>
</evidence>
<keyword evidence="5" id="KW-0479">Metal-binding</keyword>
<evidence type="ECO:0000259" key="13">
    <source>
        <dbReference type="Pfam" id="PF00224"/>
    </source>
</evidence>
<dbReference type="UniPathway" id="UPA00109">
    <property type="reaction ID" value="UER00188"/>
</dbReference>
<reference evidence="14 15" key="1">
    <citation type="journal article" date="2018" name="Appl. Microbiol. Biotechnol.">
        <title>Co-cultivation of the strictly anaerobic methanogen Methanosarcina barkeri with aerobic methanotrophs in an oxygen-limited membrane bioreactor.</title>
        <authorList>
            <person name="In 't Zandt M.H."/>
            <person name="van den Bosch T.J.M."/>
            <person name="Rijkers R."/>
            <person name="van Kessel M.A.H.J."/>
            <person name="Jetten M.S.M."/>
            <person name="Welte C.U."/>
        </authorList>
    </citation>
    <scope>NUCLEOTIDE SEQUENCE [LARGE SCALE GENOMIC DNA]</scope>
    <source>
        <strain evidence="14 15">DSM 17706</strain>
    </source>
</reference>
<dbReference type="InterPro" id="IPR011037">
    <property type="entry name" value="Pyrv_Knase-like_insert_dom_sf"/>
</dbReference>
<evidence type="ECO:0000256" key="5">
    <source>
        <dbReference type="ARBA" id="ARBA00022723"/>
    </source>
</evidence>
<evidence type="ECO:0000256" key="2">
    <source>
        <dbReference type="ARBA" id="ARBA00008663"/>
    </source>
</evidence>
<dbReference type="InterPro" id="IPR015793">
    <property type="entry name" value="Pyrv_Knase_brl"/>
</dbReference>
<dbReference type="Pfam" id="PF00224">
    <property type="entry name" value="PK"/>
    <property type="match status" value="1"/>
</dbReference>
<dbReference type="OrthoDB" id="9812123at2"/>
<dbReference type="Proteomes" id="UP000245137">
    <property type="component" value="Unassembled WGS sequence"/>
</dbReference>
<dbReference type="PRINTS" id="PR01050">
    <property type="entry name" value="PYRUVTKNASE"/>
</dbReference>
<dbReference type="GO" id="GO:0000287">
    <property type="term" value="F:magnesium ion binding"/>
    <property type="evidence" value="ECO:0007669"/>
    <property type="project" value="InterPro"/>
</dbReference>
<dbReference type="EC" id="2.7.1.40" evidence="3 12"/>
<keyword evidence="7 12" id="KW-0418">Kinase</keyword>
<dbReference type="AlphaFoldDB" id="A0A2U1SUN8"/>
<evidence type="ECO:0000256" key="12">
    <source>
        <dbReference type="RuleBase" id="RU000504"/>
    </source>
</evidence>
<dbReference type="Gene3D" id="2.40.33.10">
    <property type="entry name" value="PK beta-barrel domain-like"/>
    <property type="match status" value="1"/>
</dbReference>
<accession>A0A2U1SUN8</accession>
<sequence>MNDARHRPASEARAELHELSTALSRLREEIIADGAALLTRWGGPFTPQAASAAENLAHYIALRRRDLSALQSRLSAFGLSSLGRSEAKVMEALDALLATLRRLDGEADAPYPTPAAMRAGEDALSAARDQIFGVVPAKPHAVVMVTLPSEAASEPALIRRLMEAGMGCARINCAHDDAAAWEAMIANIRGAEAALGRNCRVLMDIAGPKCRIEQVRAPEKLRLYRGDRFAMVAALDPRAAGPVAIRPSFPQAIDQLAPGAEVWINDGKIGARVIEARAGAVELEVFSARGKGERLKVEKGLNFPTIDLRLPPLTPKDFRDLDFVAAKADLVGFSFVQETSDVDLLQDHLAARRGALPKQTIVLKIETPLAVRNLPQLILRSAQHHPTAVMIARGDLAVELGFARLSEMQEEILWLCEAAHAPVIWATQVLDQFIKDGAPSRAETTDAAMAQRAECVMLNKGPYLAEAVTFLRDVLARMDRHQSKKFARFMPLRAWD</sequence>
<dbReference type="InterPro" id="IPR015806">
    <property type="entry name" value="Pyrv_Knase_insert_dom_sf"/>
</dbReference>
<evidence type="ECO:0000256" key="9">
    <source>
        <dbReference type="ARBA" id="ARBA00022842"/>
    </source>
</evidence>
<evidence type="ECO:0000313" key="15">
    <source>
        <dbReference type="Proteomes" id="UP000245137"/>
    </source>
</evidence>
<dbReference type="InterPro" id="IPR015813">
    <property type="entry name" value="Pyrv/PenolPyrv_kinase-like_dom"/>
</dbReference>
<keyword evidence="11 14" id="KW-0670">Pyruvate</keyword>
<dbReference type="EMBL" id="PUIV01000003">
    <property type="protein sequence ID" value="PWB95330.1"/>
    <property type="molecule type" value="Genomic_DNA"/>
</dbReference>
<gene>
    <name evidence="14" type="ORF">C5689_04135</name>
</gene>
<evidence type="ECO:0000256" key="7">
    <source>
        <dbReference type="ARBA" id="ARBA00022777"/>
    </source>
</evidence>
<evidence type="ECO:0000256" key="3">
    <source>
        <dbReference type="ARBA" id="ARBA00012142"/>
    </source>
</evidence>
<comment type="pathway">
    <text evidence="1 12">Carbohydrate degradation; glycolysis; pyruvate from D-glyceraldehyde 3-phosphate: step 5/5.</text>
</comment>
<evidence type="ECO:0000256" key="8">
    <source>
        <dbReference type="ARBA" id="ARBA00022840"/>
    </source>
</evidence>
<dbReference type="InterPro" id="IPR040442">
    <property type="entry name" value="Pyrv_kinase-like_dom_sf"/>
</dbReference>
<dbReference type="InterPro" id="IPR001697">
    <property type="entry name" value="Pyr_Knase"/>
</dbReference>
<evidence type="ECO:0000256" key="1">
    <source>
        <dbReference type="ARBA" id="ARBA00004997"/>
    </source>
</evidence>
<dbReference type="GO" id="GO:0016301">
    <property type="term" value="F:kinase activity"/>
    <property type="evidence" value="ECO:0007669"/>
    <property type="project" value="UniProtKB-KW"/>
</dbReference>
<dbReference type="GO" id="GO:0030955">
    <property type="term" value="F:potassium ion binding"/>
    <property type="evidence" value="ECO:0007669"/>
    <property type="project" value="InterPro"/>
</dbReference>
<dbReference type="GO" id="GO:0004743">
    <property type="term" value="F:pyruvate kinase activity"/>
    <property type="evidence" value="ECO:0007669"/>
    <property type="project" value="UniProtKB-EC"/>
</dbReference>
<comment type="caution">
    <text evidence="14">The sequence shown here is derived from an EMBL/GenBank/DDBJ whole genome shotgun (WGS) entry which is preliminary data.</text>
</comment>
<keyword evidence="6" id="KW-0547">Nucleotide-binding</keyword>
<dbReference type="SUPFAM" id="SSF50800">
    <property type="entry name" value="PK beta-barrel domain-like"/>
    <property type="match status" value="1"/>
</dbReference>
<feature type="domain" description="Pyruvate kinase barrel" evidence="13">
    <location>
        <begin position="152"/>
        <end position="459"/>
    </location>
</feature>
<dbReference type="Gene3D" id="3.20.20.60">
    <property type="entry name" value="Phosphoenolpyruvate-binding domains"/>
    <property type="match status" value="1"/>
</dbReference>
<comment type="catalytic activity">
    <reaction evidence="12">
        <text>pyruvate + ATP = phosphoenolpyruvate + ADP + H(+)</text>
        <dbReference type="Rhea" id="RHEA:18157"/>
        <dbReference type="ChEBI" id="CHEBI:15361"/>
        <dbReference type="ChEBI" id="CHEBI:15378"/>
        <dbReference type="ChEBI" id="CHEBI:30616"/>
        <dbReference type="ChEBI" id="CHEBI:58702"/>
        <dbReference type="ChEBI" id="CHEBI:456216"/>
        <dbReference type="EC" id="2.7.1.40"/>
    </reaction>
</comment>
<keyword evidence="4 12" id="KW-0808">Transferase</keyword>
<dbReference type="SUPFAM" id="SSF51621">
    <property type="entry name" value="Phosphoenolpyruvate/pyruvate domain"/>
    <property type="match status" value="1"/>
</dbReference>
<organism evidence="14 15">
    <name type="scientific">Methylosinus sporium</name>
    <dbReference type="NCBI Taxonomy" id="428"/>
    <lineage>
        <taxon>Bacteria</taxon>
        <taxon>Pseudomonadati</taxon>
        <taxon>Pseudomonadota</taxon>
        <taxon>Alphaproteobacteria</taxon>
        <taxon>Hyphomicrobiales</taxon>
        <taxon>Methylocystaceae</taxon>
        <taxon>Methylosinus</taxon>
    </lineage>
</organism>
<keyword evidence="9 12" id="KW-0460">Magnesium</keyword>
<evidence type="ECO:0000256" key="4">
    <source>
        <dbReference type="ARBA" id="ARBA00022679"/>
    </source>
</evidence>
<keyword evidence="15" id="KW-1185">Reference proteome</keyword>
<proteinExistence type="inferred from homology"/>
<keyword evidence="10 12" id="KW-0324">Glycolysis</keyword>
<comment type="similarity">
    <text evidence="2 12">Belongs to the pyruvate kinase family.</text>
</comment>
<dbReference type="GO" id="GO:0005524">
    <property type="term" value="F:ATP binding"/>
    <property type="evidence" value="ECO:0007669"/>
    <property type="project" value="UniProtKB-KW"/>
</dbReference>
<evidence type="ECO:0000256" key="11">
    <source>
        <dbReference type="ARBA" id="ARBA00023317"/>
    </source>
</evidence>
<name>A0A2U1SUN8_METSR</name>
<dbReference type="RefSeq" id="WP_108916001.1">
    <property type="nucleotide sequence ID" value="NZ_BGJY01000012.1"/>
</dbReference>
<dbReference type="PANTHER" id="PTHR11817">
    <property type="entry name" value="PYRUVATE KINASE"/>
    <property type="match status" value="1"/>
</dbReference>
<protein>
    <recommendedName>
        <fullName evidence="3 12">Pyruvate kinase</fullName>
        <ecNumber evidence="3 12">2.7.1.40</ecNumber>
    </recommendedName>
</protein>
<evidence type="ECO:0000313" key="14">
    <source>
        <dbReference type="EMBL" id="PWB95330.1"/>
    </source>
</evidence>
<keyword evidence="8" id="KW-0067">ATP-binding</keyword>
<evidence type="ECO:0000256" key="6">
    <source>
        <dbReference type="ARBA" id="ARBA00022741"/>
    </source>
</evidence>